<evidence type="ECO:0000313" key="2">
    <source>
        <dbReference type="EMBL" id="CAB4991748.1"/>
    </source>
</evidence>
<protein>
    <submittedName>
        <fullName evidence="2">Unannotated protein</fullName>
    </submittedName>
</protein>
<proteinExistence type="predicted"/>
<gene>
    <name evidence="2" type="ORF">UFOPK3967_01048</name>
</gene>
<organism evidence="2">
    <name type="scientific">freshwater metagenome</name>
    <dbReference type="NCBI Taxonomy" id="449393"/>
    <lineage>
        <taxon>unclassified sequences</taxon>
        <taxon>metagenomes</taxon>
        <taxon>ecological metagenomes</taxon>
    </lineage>
</organism>
<dbReference type="AlphaFoldDB" id="A0A6J7NGR5"/>
<feature type="region of interest" description="Disordered" evidence="1">
    <location>
        <begin position="1"/>
        <end position="21"/>
    </location>
</feature>
<dbReference type="EMBL" id="CAFBOS010000051">
    <property type="protein sequence ID" value="CAB4991748.1"/>
    <property type="molecule type" value="Genomic_DNA"/>
</dbReference>
<evidence type="ECO:0000256" key="1">
    <source>
        <dbReference type="SAM" id="MobiDB-lite"/>
    </source>
</evidence>
<sequence>MQPLPVAGALAPYDRGQHPLGQHRARCGVAERDAHAPWPRTRRAGDRHDAAHALGNLVDARSIGIGAVLAEARQARVDQPGIAGSQHLGADAQPVFHRRAHVLDEDVGGIGEAEERRKSVGVLQVDRDGTLVAVQVVAVAPCEVAASWHRDLDDLRAEVGELTHAGRAAAGRGEIDDPEV</sequence>
<reference evidence="2" key="1">
    <citation type="submission" date="2020-05" db="EMBL/GenBank/DDBJ databases">
        <authorList>
            <person name="Chiriac C."/>
            <person name="Salcher M."/>
            <person name="Ghai R."/>
            <person name="Kavagutti S V."/>
        </authorList>
    </citation>
    <scope>NUCLEOTIDE SEQUENCE</scope>
</reference>
<accession>A0A6J7NGR5</accession>
<name>A0A6J7NGR5_9ZZZZ</name>